<proteinExistence type="predicted"/>
<accession>A0ABQ2NGH2</accession>
<comment type="caution">
    <text evidence="2">The sequence shown here is derived from an EMBL/GenBank/DDBJ whole genome shotgun (WGS) entry which is preliminary data.</text>
</comment>
<keyword evidence="1" id="KW-0732">Signal</keyword>
<evidence type="ECO:0000313" key="3">
    <source>
        <dbReference type="Proteomes" id="UP000655410"/>
    </source>
</evidence>
<gene>
    <name evidence="2" type="ORF">GCM10011584_33440</name>
</gene>
<sequence length="375" mass="39144">MHARRTSTAIALAALALLTPGLAGPATADAAPTLAIPDVTATEPAYGASTDLVFTPTLSSPVTGDVTFRLELFKRYPGSSTLFLPTGQVDNVTVPAGSTTANAAFTITGDAYDSVNPYVYEARVSWFDGPAQLATPTATARVTDTTRDGTFWCLTIPHSESAFGVGLPVYGMKYVDTLSGDPFTAECNNGARRRASYVSEDGSLEATDAAEYQEVAPEVARMYQTPPAVGDHAYGRAELGKVVLRTGGVTIAATGLWAEVRASCDAIGPEPTFTTASGVQTLDITTTVTVGTTVVAHTQHYVPGGLPLQIHVGSITVAVNDTTDERWPAEFPDQAGDTTRYVTRAGVVVRDDLLGPLAYLAGVDVATKDGNACDT</sequence>
<protein>
    <submittedName>
        <fullName evidence="2">Uncharacterized protein</fullName>
    </submittedName>
</protein>
<evidence type="ECO:0000256" key="1">
    <source>
        <dbReference type="SAM" id="SignalP"/>
    </source>
</evidence>
<dbReference type="RefSeq" id="WP_188785178.1">
    <property type="nucleotide sequence ID" value="NZ_BMNI01000014.1"/>
</dbReference>
<organism evidence="2 3">
    <name type="scientific">Nocardioides phosphati</name>
    <dbReference type="NCBI Taxonomy" id="1867775"/>
    <lineage>
        <taxon>Bacteria</taxon>
        <taxon>Bacillati</taxon>
        <taxon>Actinomycetota</taxon>
        <taxon>Actinomycetes</taxon>
        <taxon>Propionibacteriales</taxon>
        <taxon>Nocardioidaceae</taxon>
        <taxon>Nocardioides</taxon>
    </lineage>
</organism>
<keyword evidence="3" id="KW-1185">Reference proteome</keyword>
<evidence type="ECO:0000313" key="2">
    <source>
        <dbReference type="EMBL" id="GGO93831.1"/>
    </source>
</evidence>
<dbReference type="Proteomes" id="UP000655410">
    <property type="component" value="Unassembled WGS sequence"/>
</dbReference>
<reference evidence="3" key="1">
    <citation type="journal article" date="2019" name="Int. J. Syst. Evol. Microbiol.">
        <title>The Global Catalogue of Microorganisms (GCM) 10K type strain sequencing project: providing services to taxonomists for standard genome sequencing and annotation.</title>
        <authorList>
            <consortium name="The Broad Institute Genomics Platform"/>
            <consortium name="The Broad Institute Genome Sequencing Center for Infectious Disease"/>
            <person name="Wu L."/>
            <person name="Ma J."/>
        </authorList>
    </citation>
    <scope>NUCLEOTIDE SEQUENCE [LARGE SCALE GENOMIC DNA]</scope>
    <source>
        <strain evidence="3">CGMCC 4.7371</strain>
    </source>
</reference>
<feature type="signal peptide" evidence="1">
    <location>
        <begin position="1"/>
        <end position="30"/>
    </location>
</feature>
<feature type="chain" id="PRO_5047284254" evidence="1">
    <location>
        <begin position="31"/>
        <end position="375"/>
    </location>
</feature>
<dbReference type="EMBL" id="BMNI01000014">
    <property type="protein sequence ID" value="GGO93831.1"/>
    <property type="molecule type" value="Genomic_DNA"/>
</dbReference>
<name>A0ABQ2NGH2_9ACTN</name>